<dbReference type="Proteomes" id="UP000237271">
    <property type="component" value="Unassembled WGS sequence"/>
</dbReference>
<dbReference type="EMBL" id="NCKW01001124">
    <property type="protein sequence ID" value="POM79700.1"/>
    <property type="molecule type" value="Genomic_DNA"/>
</dbReference>
<organism evidence="2 3">
    <name type="scientific">Phytophthora palmivora</name>
    <dbReference type="NCBI Taxonomy" id="4796"/>
    <lineage>
        <taxon>Eukaryota</taxon>
        <taxon>Sar</taxon>
        <taxon>Stramenopiles</taxon>
        <taxon>Oomycota</taxon>
        <taxon>Peronosporomycetes</taxon>
        <taxon>Peronosporales</taxon>
        <taxon>Peronosporaceae</taxon>
        <taxon>Phytophthora</taxon>
    </lineage>
</organism>
<feature type="compositionally biased region" description="Low complexity" evidence="1">
    <location>
        <begin position="45"/>
        <end position="76"/>
    </location>
</feature>
<accession>A0A2P4YPI8</accession>
<feature type="region of interest" description="Disordered" evidence="1">
    <location>
        <begin position="167"/>
        <end position="200"/>
    </location>
</feature>
<dbReference type="InterPro" id="IPR006476">
    <property type="entry name" value="CHP01589_pln"/>
</dbReference>
<evidence type="ECO:0000256" key="1">
    <source>
        <dbReference type="SAM" id="MobiDB-lite"/>
    </source>
</evidence>
<name>A0A2P4YPI8_9STRA</name>
<dbReference type="PANTHER" id="PTHR31871">
    <property type="entry name" value="OS02G0137100 PROTEIN"/>
    <property type="match status" value="1"/>
</dbReference>
<dbReference type="PANTHER" id="PTHR31871:SF1">
    <property type="entry name" value="HISTIDINE-TRNA LIGASE"/>
    <property type="match status" value="1"/>
</dbReference>
<dbReference type="NCBIfam" id="TIGR01589">
    <property type="entry name" value="A_thal_3526"/>
    <property type="match status" value="1"/>
</dbReference>
<proteinExistence type="predicted"/>
<reference evidence="2 3" key="1">
    <citation type="journal article" date="2017" name="Genome Biol. Evol.">
        <title>Phytophthora megakarya and P. palmivora, closely related causal agents of cacao black pod rot, underwent increases in genome sizes and gene numbers by different mechanisms.</title>
        <authorList>
            <person name="Ali S.S."/>
            <person name="Shao J."/>
            <person name="Lary D.J."/>
            <person name="Kronmiller B."/>
            <person name="Shen D."/>
            <person name="Strem M.D."/>
            <person name="Amoako-Attah I."/>
            <person name="Akrofi A.Y."/>
            <person name="Begoude B.A."/>
            <person name="Ten Hoopen G.M."/>
            <person name="Coulibaly K."/>
            <person name="Kebe B.I."/>
            <person name="Melnick R.L."/>
            <person name="Guiltinan M.J."/>
            <person name="Tyler B.M."/>
            <person name="Meinhardt L.W."/>
            <person name="Bailey B.A."/>
        </authorList>
    </citation>
    <scope>NUCLEOTIDE SEQUENCE [LARGE SCALE GENOMIC DNA]</scope>
    <source>
        <strain evidence="3">sbr112.9</strain>
    </source>
</reference>
<comment type="caution">
    <text evidence="2">The sequence shown here is derived from an EMBL/GenBank/DDBJ whole genome shotgun (WGS) entry which is preliminary data.</text>
</comment>
<gene>
    <name evidence="2" type="ORF">PHPALM_2563</name>
</gene>
<dbReference type="Pfam" id="PF09713">
    <property type="entry name" value="A_thal_3526"/>
    <property type="match status" value="1"/>
</dbReference>
<protein>
    <submittedName>
        <fullName evidence="2">Uncharacterized protein</fullName>
    </submittedName>
</protein>
<feature type="compositionally biased region" description="Polar residues" evidence="1">
    <location>
        <begin position="35"/>
        <end position="44"/>
    </location>
</feature>
<feature type="region of interest" description="Disordered" evidence="1">
    <location>
        <begin position="30"/>
        <end position="135"/>
    </location>
</feature>
<keyword evidence="3" id="KW-1185">Reference proteome</keyword>
<sequence>MESLYARDTPTPHERKLKLAERDQILAVQGEDQATAANSSQQEPTETLESLMETSTEVNTEAATSTDSTSNSTDDAFGFSFSSLPRDELEEPQSQLDEQWRATQAADLGTGDGKLQQETQETANKTEEGRLAELSGDLSTSDNIETKTMETVQTTQDPPIAIESTQPRRVGVASVPRKSKPAITINTGSGSGVGTKRPPPTPVSPPIFSWNDILREQANVAPAFTNVVWQKLEEQNPTFFRAYSLQLQLKEQIIAFNYLV</sequence>
<dbReference type="OrthoDB" id="1620396at2759"/>
<evidence type="ECO:0000313" key="2">
    <source>
        <dbReference type="EMBL" id="POM79700.1"/>
    </source>
</evidence>
<dbReference type="AlphaFoldDB" id="A0A2P4YPI8"/>
<evidence type="ECO:0000313" key="3">
    <source>
        <dbReference type="Proteomes" id="UP000237271"/>
    </source>
</evidence>